<comment type="caution">
    <text evidence="1">The sequence shown here is derived from an EMBL/GenBank/DDBJ whole genome shotgun (WGS) entry which is preliminary data.</text>
</comment>
<evidence type="ECO:0000313" key="2">
    <source>
        <dbReference type="Proteomes" id="UP001215712"/>
    </source>
</evidence>
<dbReference type="Proteomes" id="UP001215712">
    <property type="component" value="Unassembled WGS sequence"/>
</dbReference>
<name>A0AAD6HKZ5_9EURO</name>
<proteinExistence type="predicted"/>
<gene>
    <name evidence="1" type="ORF">N7493_006624</name>
</gene>
<protein>
    <submittedName>
        <fullName evidence="1">Uncharacterized protein</fullName>
    </submittedName>
</protein>
<organism evidence="1 2">
    <name type="scientific">Penicillium malachiteum</name>
    <dbReference type="NCBI Taxonomy" id="1324776"/>
    <lineage>
        <taxon>Eukaryota</taxon>
        <taxon>Fungi</taxon>
        <taxon>Dikarya</taxon>
        <taxon>Ascomycota</taxon>
        <taxon>Pezizomycotina</taxon>
        <taxon>Eurotiomycetes</taxon>
        <taxon>Eurotiomycetidae</taxon>
        <taxon>Eurotiales</taxon>
        <taxon>Aspergillaceae</taxon>
        <taxon>Penicillium</taxon>
    </lineage>
</organism>
<sequence length="295" mass="33360">MQQTSGGVFLNIVLLGFRYSRSRTNYGGLHFGHSSAYLILGELVHWGLLSTRHRSEGLNGAFMDIFRRNLEVQLSTIITASHAQSPELVIKQRRRQNKKKQEWEKGLFKLSCLEDNRPSSCTSLASLREVCYERPYIVQRILYSFLSIYVDRTEQEVAALSDASFIKPELAWGSVRETLVLPQVGDQRDSDNSLITPSILAFAFYLARSSRTMKHEALQKSKSIQKKKSTKRIPRRGGFCDLRVQARVKQVEWVILVCAVVAVSHHSVSSTSTIIERPLKDHGTSESSAVSCIEE</sequence>
<reference evidence="1" key="1">
    <citation type="journal article" date="2023" name="IMA Fungus">
        <title>Comparative genomic study of the Penicillium genus elucidates a diverse pangenome and 15 lateral gene transfer events.</title>
        <authorList>
            <person name="Petersen C."/>
            <person name="Sorensen T."/>
            <person name="Nielsen M.R."/>
            <person name="Sondergaard T.E."/>
            <person name="Sorensen J.L."/>
            <person name="Fitzpatrick D.A."/>
            <person name="Frisvad J.C."/>
            <person name="Nielsen K.L."/>
        </authorList>
    </citation>
    <scope>NUCLEOTIDE SEQUENCE</scope>
    <source>
        <strain evidence="1">IBT 17514</strain>
    </source>
</reference>
<reference evidence="1" key="2">
    <citation type="submission" date="2023-01" db="EMBL/GenBank/DDBJ databases">
        <authorList>
            <person name="Petersen C."/>
        </authorList>
    </citation>
    <scope>NUCLEOTIDE SEQUENCE</scope>
    <source>
        <strain evidence="1">IBT 17514</strain>
    </source>
</reference>
<accession>A0AAD6HKZ5</accession>
<keyword evidence="2" id="KW-1185">Reference proteome</keyword>
<evidence type="ECO:0000313" key="1">
    <source>
        <dbReference type="EMBL" id="KAJ5724896.1"/>
    </source>
</evidence>
<dbReference type="AlphaFoldDB" id="A0AAD6HKZ5"/>
<dbReference type="EMBL" id="JAQJAN010000008">
    <property type="protein sequence ID" value="KAJ5724896.1"/>
    <property type="molecule type" value="Genomic_DNA"/>
</dbReference>